<organism evidence="1 2">
    <name type="scientific">Burkholderia stabilis</name>
    <dbReference type="NCBI Taxonomy" id="95485"/>
    <lineage>
        <taxon>Bacteria</taxon>
        <taxon>Pseudomonadati</taxon>
        <taxon>Pseudomonadota</taxon>
        <taxon>Betaproteobacteria</taxon>
        <taxon>Burkholderiales</taxon>
        <taxon>Burkholderiaceae</taxon>
        <taxon>Burkholderia</taxon>
        <taxon>Burkholderia cepacia complex</taxon>
    </lineage>
</organism>
<dbReference type="EMBL" id="AP018111">
    <property type="protein sequence ID" value="BAX58641.1"/>
    <property type="molecule type" value="Genomic_DNA"/>
</dbReference>
<dbReference type="RefSeq" id="WP_157776339.1">
    <property type="nucleotide sequence ID" value="NZ_AP018111.1"/>
</dbReference>
<dbReference type="AlphaFoldDB" id="A0A1Y1BFB9"/>
<proteinExistence type="predicted"/>
<accession>A0A1Y1BFB9</accession>
<protein>
    <recommendedName>
        <fullName evidence="3">YbjN domain-containing protein</fullName>
    </recommendedName>
</protein>
<evidence type="ECO:0008006" key="3">
    <source>
        <dbReference type="Google" id="ProtNLM"/>
    </source>
</evidence>
<evidence type="ECO:0000313" key="2">
    <source>
        <dbReference type="Proteomes" id="UP000218432"/>
    </source>
</evidence>
<sequence length="150" mass="16884">MTKIIEESAVTIEALDAHLRDSGVVPYSVQHDCIRLRTEQGIGYRIALITDRKFIRLGTYLPLNREAPIDLKHALAKRLNEDVFLPVFTIDPDEDLTVAYAIPYMNGLIAGNFVAVVHRFASLLEFIVHTCNDDGLIDFNPPQAVPTMRH</sequence>
<dbReference type="Proteomes" id="UP000218432">
    <property type="component" value="Chromosome 1"/>
</dbReference>
<gene>
    <name evidence="1" type="ORF">BSFP_014580</name>
</gene>
<name>A0A1Y1BFB9_9BURK</name>
<evidence type="ECO:0000313" key="1">
    <source>
        <dbReference type="EMBL" id="BAX58641.1"/>
    </source>
</evidence>
<reference evidence="1 2" key="1">
    <citation type="journal article" date="2017" name="Genome Announc.">
        <title>Complete Genome Sequence of Burkholderia stabilis FERMP-21014.</title>
        <authorList>
            <person name="Konishi K."/>
            <person name="Kumagai T."/>
            <person name="Sakasegawa S."/>
            <person name="Tamura T."/>
        </authorList>
    </citation>
    <scope>NUCLEOTIDE SEQUENCE [LARGE SCALE GENOMIC DNA]</scope>
    <source>
        <strain evidence="1 2">FERMP-21014</strain>
    </source>
</reference>